<evidence type="ECO:0000313" key="5">
    <source>
        <dbReference type="EMBL" id="RAI02382.1"/>
    </source>
</evidence>
<evidence type="ECO:0000313" key="6">
    <source>
        <dbReference type="Proteomes" id="UP000249590"/>
    </source>
</evidence>
<organism evidence="5 6">
    <name type="scientific">Acuticoccus sediminis</name>
    <dbReference type="NCBI Taxonomy" id="2184697"/>
    <lineage>
        <taxon>Bacteria</taxon>
        <taxon>Pseudomonadati</taxon>
        <taxon>Pseudomonadota</taxon>
        <taxon>Alphaproteobacteria</taxon>
        <taxon>Hyphomicrobiales</taxon>
        <taxon>Amorphaceae</taxon>
        <taxon>Acuticoccus</taxon>
    </lineage>
</organism>
<keyword evidence="6" id="KW-1185">Reference proteome</keyword>
<feature type="domain" description="Amidohydrolase-related" evidence="4">
    <location>
        <begin position="263"/>
        <end position="354"/>
    </location>
</feature>
<feature type="binding site" description="via carbamate group" evidence="1">
    <location>
        <position position="163"/>
    </location>
    <ligand>
        <name>Zn(2+)</name>
        <dbReference type="ChEBI" id="CHEBI:29105"/>
        <label>2</label>
    </ligand>
</feature>
<reference evidence="5 6" key="1">
    <citation type="submission" date="2018-05" db="EMBL/GenBank/DDBJ databases">
        <title>Acuticoccus sediminis sp. nov., isolated from deep-sea sediment of Indian Ocean.</title>
        <authorList>
            <person name="Liu X."/>
            <person name="Lai Q."/>
            <person name="Du Y."/>
            <person name="Sun F."/>
            <person name="Zhang X."/>
            <person name="Wang S."/>
            <person name="Shao Z."/>
        </authorList>
    </citation>
    <scope>NUCLEOTIDE SEQUENCE [LARGE SCALE GENOMIC DNA]</scope>
    <source>
        <strain evidence="5 6">PTG4-2</strain>
    </source>
</reference>
<keyword evidence="1" id="KW-0479">Metal-binding</keyword>
<dbReference type="Pfam" id="PF01979">
    <property type="entry name" value="Amidohydro_1"/>
    <property type="match status" value="1"/>
</dbReference>
<feature type="binding site" evidence="1">
    <location>
        <position position="196"/>
    </location>
    <ligand>
        <name>Zn(2+)</name>
        <dbReference type="ChEBI" id="CHEBI:29105"/>
        <label>2</label>
    </ligand>
</feature>
<dbReference type="GO" id="GO:0046872">
    <property type="term" value="F:metal ion binding"/>
    <property type="evidence" value="ECO:0007669"/>
    <property type="project" value="UniProtKB-KW"/>
</dbReference>
<feature type="site" description="Transition state stabilizer" evidence="3">
    <location>
        <position position="165"/>
    </location>
</feature>
<dbReference type="PANTHER" id="PTHR42717:SF1">
    <property type="entry name" value="IMIDAZOLONEPROPIONASE AND RELATED AMIDOHYDROLASES"/>
    <property type="match status" value="1"/>
</dbReference>
<evidence type="ECO:0000256" key="3">
    <source>
        <dbReference type="PIRSR" id="PIRSR039004-3"/>
    </source>
</evidence>
<dbReference type="RefSeq" id="WP_111345955.1">
    <property type="nucleotide sequence ID" value="NZ_QHHQ01000002.1"/>
</dbReference>
<dbReference type="GO" id="GO:0016810">
    <property type="term" value="F:hydrolase activity, acting on carbon-nitrogen (but not peptide) bonds"/>
    <property type="evidence" value="ECO:0007669"/>
    <property type="project" value="InterPro"/>
</dbReference>
<dbReference type="OrthoDB" id="9815027at2"/>
<dbReference type="NCBIfam" id="NF006689">
    <property type="entry name" value="PRK09237.1"/>
    <property type="match status" value="1"/>
</dbReference>
<dbReference type="InterPro" id="IPR006680">
    <property type="entry name" value="Amidohydro-rel"/>
</dbReference>
<evidence type="ECO:0000259" key="4">
    <source>
        <dbReference type="Pfam" id="PF01979"/>
    </source>
</evidence>
<dbReference type="InterPro" id="IPR020043">
    <property type="entry name" value="Deacetylase_Atu3266-like"/>
</dbReference>
<dbReference type="Gene3D" id="3.20.20.140">
    <property type="entry name" value="Metal-dependent hydrolases"/>
    <property type="match status" value="1"/>
</dbReference>
<protein>
    <submittedName>
        <fullName evidence="5">Amidohydrolase/deacetylase family metallohydrolase</fullName>
    </submittedName>
</protein>
<feature type="binding site" evidence="1">
    <location>
        <position position="279"/>
    </location>
    <ligand>
        <name>Zn(2+)</name>
        <dbReference type="ChEBI" id="CHEBI:29105"/>
        <label>1</label>
    </ligand>
</feature>
<dbReference type="SUPFAM" id="SSF51556">
    <property type="entry name" value="Metallo-dependent hydrolases"/>
    <property type="match status" value="1"/>
</dbReference>
<feature type="binding site" evidence="1">
    <location>
        <position position="64"/>
    </location>
    <ligand>
        <name>Zn(2+)</name>
        <dbReference type="ChEBI" id="CHEBI:29105"/>
        <label>1</label>
    </ligand>
</feature>
<dbReference type="Proteomes" id="UP000249590">
    <property type="component" value="Unassembled WGS sequence"/>
</dbReference>
<proteinExistence type="predicted"/>
<evidence type="ECO:0000256" key="2">
    <source>
        <dbReference type="PIRSR" id="PIRSR039004-2"/>
    </source>
</evidence>
<feature type="binding site" description="via carbamate group" evidence="1">
    <location>
        <position position="163"/>
    </location>
    <ligand>
        <name>Zn(2+)</name>
        <dbReference type="ChEBI" id="CHEBI:29105"/>
        <label>1</label>
    </ligand>
</feature>
<dbReference type="PANTHER" id="PTHR42717">
    <property type="entry name" value="DIHYDROOROTASE-RELATED"/>
    <property type="match status" value="1"/>
</dbReference>
<dbReference type="PIRSF" id="PIRSF039004">
    <property type="entry name" value="ADE_EF_0837"/>
    <property type="match status" value="1"/>
</dbReference>
<gene>
    <name evidence="5" type="ORF">DLJ53_13560</name>
</gene>
<dbReference type="AlphaFoldDB" id="A0A8B2NYE4"/>
<dbReference type="InterPro" id="IPR011059">
    <property type="entry name" value="Metal-dep_hydrolase_composite"/>
</dbReference>
<name>A0A8B2NYE4_9HYPH</name>
<keyword evidence="5" id="KW-0378">Hydrolase</keyword>
<keyword evidence="1" id="KW-0862">Zinc</keyword>
<dbReference type="InterPro" id="IPR032466">
    <property type="entry name" value="Metal_Hydrolase"/>
</dbReference>
<accession>A0A8B2NYE4</accession>
<sequence length="385" mass="40656">MYDLILKGGRVVDPASSIDGILDVGFADGKVAAVGANLECVEAGEVKDVTGCVVTPGLIDFHTHVYWGGTSLGVDSERIARRSGTTTFVDAGSAGAGNLPGFRAHVIERVAPRILAYVNISFAGIFGFSKNVMVGECGDMRLVHPHECLAAAKDNLDIVVGIKARIGAKAGGMSGIAPLHLAIEVADKLGLPVMAHIDNAPPNQKEVLEILRPGDILTHCFRPWPNAPIDGQRNIRAEVLAARDRGVVFDIGHGQGGFSFDSCRAMFDEGIFPDVISSDVHVLCVDGPAHDVLAVMSKFMALGMNLTDVVRCVTLNPAQAMRRPELGSLAVGTPGDATILELRDEPVRHVDVSGETLTADTRLAARGVVIGGHWWANGDAPEPRS</sequence>
<feature type="binding site" evidence="1">
    <location>
        <position position="219"/>
    </location>
    <ligand>
        <name>Zn(2+)</name>
        <dbReference type="ChEBI" id="CHEBI:29105"/>
        <label>2</label>
    </ligand>
</feature>
<comment type="caution">
    <text evidence="5">The sequence shown here is derived from an EMBL/GenBank/DDBJ whole genome shotgun (WGS) entry which is preliminary data.</text>
</comment>
<evidence type="ECO:0000256" key="1">
    <source>
        <dbReference type="PIRSR" id="PIRSR039004-1"/>
    </source>
</evidence>
<dbReference type="Gene3D" id="2.30.40.10">
    <property type="entry name" value="Urease, subunit C, domain 1"/>
    <property type="match status" value="1"/>
</dbReference>
<dbReference type="SUPFAM" id="SSF51338">
    <property type="entry name" value="Composite domain of metallo-dependent hydrolases"/>
    <property type="match status" value="1"/>
</dbReference>
<dbReference type="GO" id="GO:0019213">
    <property type="term" value="F:deacetylase activity"/>
    <property type="evidence" value="ECO:0007669"/>
    <property type="project" value="InterPro"/>
</dbReference>
<feature type="binding site" evidence="1">
    <location>
        <position position="62"/>
    </location>
    <ligand>
        <name>Zn(2+)</name>
        <dbReference type="ChEBI" id="CHEBI:29105"/>
        <label>1</label>
    </ligand>
</feature>
<dbReference type="EMBL" id="QHHQ01000002">
    <property type="protein sequence ID" value="RAI02382.1"/>
    <property type="molecule type" value="Genomic_DNA"/>
</dbReference>
<feature type="modified residue" description="N6-carboxylysine" evidence="2">
    <location>
        <position position="163"/>
    </location>
</feature>